<organism evidence="2 3">
    <name type="scientific">Tetrabaena socialis</name>
    <dbReference type="NCBI Taxonomy" id="47790"/>
    <lineage>
        <taxon>Eukaryota</taxon>
        <taxon>Viridiplantae</taxon>
        <taxon>Chlorophyta</taxon>
        <taxon>core chlorophytes</taxon>
        <taxon>Chlorophyceae</taxon>
        <taxon>CS clade</taxon>
        <taxon>Chlamydomonadales</taxon>
        <taxon>Tetrabaenaceae</taxon>
        <taxon>Tetrabaena</taxon>
    </lineage>
</organism>
<feature type="non-terminal residue" evidence="2">
    <location>
        <position position="1"/>
    </location>
</feature>
<name>A0A2J7ZGN4_9CHLO</name>
<keyword evidence="3" id="KW-1185">Reference proteome</keyword>
<proteinExistence type="predicted"/>
<feature type="compositionally biased region" description="Low complexity" evidence="1">
    <location>
        <begin position="18"/>
        <end position="27"/>
    </location>
</feature>
<feature type="compositionally biased region" description="Basic and acidic residues" evidence="1">
    <location>
        <begin position="59"/>
        <end position="68"/>
    </location>
</feature>
<evidence type="ECO:0000256" key="1">
    <source>
        <dbReference type="SAM" id="MobiDB-lite"/>
    </source>
</evidence>
<evidence type="ECO:0000313" key="2">
    <source>
        <dbReference type="EMBL" id="PNG99441.1"/>
    </source>
</evidence>
<feature type="compositionally biased region" description="Low complexity" evidence="1">
    <location>
        <begin position="34"/>
        <end position="57"/>
    </location>
</feature>
<accession>A0A2J7ZGN4</accession>
<feature type="region of interest" description="Disordered" evidence="1">
    <location>
        <begin position="1"/>
        <end position="90"/>
    </location>
</feature>
<dbReference type="EMBL" id="PGGS01002902">
    <property type="protein sequence ID" value="PNG99441.1"/>
    <property type="molecule type" value="Genomic_DNA"/>
</dbReference>
<protein>
    <submittedName>
        <fullName evidence="2">Uncharacterized protein</fullName>
    </submittedName>
</protein>
<dbReference type="AlphaFoldDB" id="A0A2J7ZGN4"/>
<comment type="caution">
    <text evidence="2">The sequence shown here is derived from an EMBL/GenBank/DDBJ whole genome shotgun (WGS) entry which is preliminary data.</text>
</comment>
<gene>
    <name evidence="2" type="ORF">TSOC_014810</name>
</gene>
<dbReference type="Proteomes" id="UP000236333">
    <property type="component" value="Unassembled WGS sequence"/>
</dbReference>
<sequence>HPGAGAGGNSRNPSLGRVVPVAAGAAPHPSPLRAGSDGRAAALAAAAAAGSQGPDAGSADERGAEGERSSAPPASARFTLRRSAESGGRR</sequence>
<reference evidence="2 3" key="1">
    <citation type="journal article" date="2017" name="Mol. Biol. Evol.">
        <title>The 4-celled Tetrabaena socialis nuclear genome reveals the essential components for genetic control of cell number at the origin of multicellularity in the volvocine lineage.</title>
        <authorList>
            <person name="Featherston J."/>
            <person name="Arakaki Y."/>
            <person name="Hanschen E.R."/>
            <person name="Ferris P.J."/>
            <person name="Michod R.E."/>
            <person name="Olson B.J.S.C."/>
            <person name="Nozaki H."/>
            <person name="Durand P.M."/>
        </authorList>
    </citation>
    <scope>NUCLEOTIDE SEQUENCE [LARGE SCALE GENOMIC DNA]</scope>
    <source>
        <strain evidence="2 3">NIES-571</strain>
    </source>
</reference>
<evidence type="ECO:0000313" key="3">
    <source>
        <dbReference type="Proteomes" id="UP000236333"/>
    </source>
</evidence>